<feature type="region of interest" description="Disordered" evidence="2">
    <location>
        <begin position="518"/>
        <end position="586"/>
    </location>
</feature>
<accession>A0A8H8UA22</accession>
<feature type="compositionally biased region" description="Polar residues" evidence="2">
    <location>
        <begin position="266"/>
        <end position="286"/>
    </location>
</feature>
<gene>
    <name evidence="3" type="ORF">LSUB1_G005148</name>
</gene>
<name>A0A8H8UA22_9HELO</name>
<dbReference type="PANTHER" id="PTHR35392">
    <property type="entry name" value="ZN(II)2CYS6 TRANSCRIPTION FACTOR (EUROFUNG)-RELATED-RELATED"/>
    <property type="match status" value="1"/>
</dbReference>
<protein>
    <recommendedName>
        <fullName evidence="5">C6 finger domain-containing protein</fullName>
    </recommendedName>
</protein>
<dbReference type="EMBL" id="QGMJ01000458">
    <property type="protein sequence ID" value="TVY36105.1"/>
    <property type="molecule type" value="Genomic_DNA"/>
</dbReference>
<feature type="region of interest" description="Disordered" evidence="2">
    <location>
        <begin position="442"/>
        <end position="464"/>
    </location>
</feature>
<sequence>MSSLLRIEEILWGDLEIALVAAVHVRRSRHSQEESCASGMLDLAWILIEEVLEFEYEEDPLNSAYQTSHCRLSQGLQWSRSGKNRALYANNLPTYTPAAAIRSKCYRLPTYLDTGLAHSLSPKRPQSSIAHEVDSLMAGKRLGSAAGKIDTLTASYVDRTLLRKPTSNLPSNNRPLTDFHREVLLFFKERCHQPRSYNTIDHSCLNLSATMTSNLDFSSEGLLDLNFDQRDTRYSFTSTNMASRSSWPMPLEMASGAADERRETSPGHNTQQQQYPQPGHNNSPTLLTDWPMQQQPQQQQHQLPQYIQDNSLMGTQFNAFGGNFQTSPLDYHNLPSTQAAFEAGLQMEAPFNGLTQTVEQAAMWANWQEIENAMNFTGANDGLPSIGRQSLGSNSPTGTYLEVLSLPSSSSDNGWTTVEQYPNYEAYQQAHNTAIFNPGQTLHLRSHSDSSQSDGTGHTIESFGSFEDISYPPYSPYSPASDNYVDQSAHRNCFHGESHHHSPQTVSQTVSPAAAVAPVPIKMSPSNRTTPSTTSSPPARRNSAPRKSPTAKATKPVIRRTSNGKKDTEKRVGRRRGPLLPEQRKQASEIRKLRACLRCKFLKKTCDKGEPCAGCQPSHARLWQVPCTRIDIKDIGYFMKDWRADYERHVGRGVSVYNIKGFSQKEELIWITHGYGFAIPIMAREVYVSDDSCFAVDWVESEHEEPLDFDVRTERMSAGSEGVSTEALSEYLDKHLDGPFEEFIDEYFEGTPFITEILKTAHRYYTKEKVPVIRKALKLVLAYNLTLHVTMVEQRGDEEPMEGYIDDEESKFNGKTIAPVMINFQIKCALADMWRELQKEILEELSSLYSSVYSGDRLKNWPTIFMIASILLAVWEEMQFDSHYRVPDSAAVDKFCNDMETTPVGVIVGLFHAISQKLPAFTEWETRRHGQLLNNNVAVCEAMTEMREHVTKHETYLKTRPDAKFDRRDFDCLSNKFLSKLVIRAN</sequence>
<evidence type="ECO:0008006" key="5">
    <source>
        <dbReference type="Google" id="ProtNLM"/>
    </source>
</evidence>
<feature type="compositionally biased region" description="Low complexity" evidence="2">
    <location>
        <begin position="291"/>
        <end position="302"/>
    </location>
</feature>
<dbReference type="GO" id="GO:0008270">
    <property type="term" value="F:zinc ion binding"/>
    <property type="evidence" value="ECO:0007669"/>
    <property type="project" value="InterPro"/>
</dbReference>
<dbReference type="InterPro" id="IPR052973">
    <property type="entry name" value="Fungal_sec-metab_reg_TF"/>
</dbReference>
<dbReference type="OrthoDB" id="5420905at2759"/>
<evidence type="ECO:0000313" key="3">
    <source>
        <dbReference type="EMBL" id="TVY36105.1"/>
    </source>
</evidence>
<dbReference type="CDD" id="cd00067">
    <property type="entry name" value="GAL4"/>
    <property type="match status" value="1"/>
</dbReference>
<reference evidence="3 4" key="1">
    <citation type="submission" date="2018-05" db="EMBL/GenBank/DDBJ databases">
        <title>Genome sequencing and assembly of the regulated plant pathogen Lachnellula willkommii and related sister species for the development of diagnostic species identification markers.</title>
        <authorList>
            <person name="Giroux E."/>
            <person name="Bilodeau G."/>
        </authorList>
    </citation>
    <scope>NUCLEOTIDE SEQUENCE [LARGE SCALE GENOMIC DNA]</scope>
    <source>
        <strain evidence="3 4">CBS 197.66</strain>
    </source>
</reference>
<feature type="region of interest" description="Disordered" evidence="2">
    <location>
        <begin position="238"/>
        <end position="302"/>
    </location>
</feature>
<organism evidence="3 4">
    <name type="scientific">Lachnellula subtilissima</name>
    <dbReference type="NCBI Taxonomy" id="602034"/>
    <lineage>
        <taxon>Eukaryota</taxon>
        <taxon>Fungi</taxon>
        <taxon>Dikarya</taxon>
        <taxon>Ascomycota</taxon>
        <taxon>Pezizomycotina</taxon>
        <taxon>Leotiomycetes</taxon>
        <taxon>Helotiales</taxon>
        <taxon>Lachnaceae</taxon>
        <taxon>Lachnellula</taxon>
    </lineage>
</organism>
<evidence type="ECO:0000256" key="2">
    <source>
        <dbReference type="SAM" id="MobiDB-lite"/>
    </source>
</evidence>
<dbReference type="GO" id="GO:0000981">
    <property type="term" value="F:DNA-binding transcription factor activity, RNA polymerase II-specific"/>
    <property type="evidence" value="ECO:0007669"/>
    <property type="project" value="InterPro"/>
</dbReference>
<proteinExistence type="predicted"/>
<feature type="compositionally biased region" description="Low complexity" evidence="2">
    <location>
        <begin position="518"/>
        <end position="542"/>
    </location>
</feature>
<dbReference type="PANTHER" id="PTHR35392:SF1">
    <property type="entry name" value="ZN(II)2CYS6 TRANSCRIPTION FACTOR (EUROFUNG)"/>
    <property type="match status" value="1"/>
</dbReference>
<comment type="caution">
    <text evidence="3">The sequence shown here is derived from an EMBL/GenBank/DDBJ whole genome shotgun (WGS) entry which is preliminary data.</text>
</comment>
<dbReference type="InterPro" id="IPR001138">
    <property type="entry name" value="Zn2Cys6_DnaBD"/>
</dbReference>
<dbReference type="Proteomes" id="UP000462212">
    <property type="component" value="Unassembled WGS sequence"/>
</dbReference>
<evidence type="ECO:0000313" key="4">
    <source>
        <dbReference type="Proteomes" id="UP000462212"/>
    </source>
</evidence>
<dbReference type="AlphaFoldDB" id="A0A8H8UA22"/>
<evidence type="ECO:0000256" key="1">
    <source>
        <dbReference type="ARBA" id="ARBA00023242"/>
    </source>
</evidence>
<keyword evidence="4" id="KW-1185">Reference proteome</keyword>
<keyword evidence="1" id="KW-0539">Nucleus</keyword>
<feature type="region of interest" description="Disordered" evidence="2">
    <location>
        <begin position="493"/>
        <end position="512"/>
    </location>
</feature>